<evidence type="ECO:0000259" key="16">
    <source>
        <dbReference type="Pfam" id="PF00155"/>
    </source>
</evidence>
<dbReference type="Gene3D" id="3.40.640.10">
    <property type="entry name" value="Type I PLP-dependent aspartate aminotransferase-like (Major domain)"/>
    <property type="match status" value="1"/>
</dbReference>
<dbReference type="InterPro" id="IPR015421">
    <property type="entry name" value="PyrdxlP-dep_Trfase_major"/>
</dbReference>
<dbReference type="InterPro" id="IPR001917">
    <property type="entry name" value="Aminotrans_II_pyridoxalP_BS"/>
</dbReference>
<evidence type="ECO:0000256" key="12">
    <source>
        <dbReference type="ARBA" id="ARBA00032773"/>
    </source>
</evidence>
<evidence type="ECO:0000256" key="15">
    <source>
        <dbReference type="RuleBase" id="RU003693"/>
    </source>
</evidence>
<dbReference type="EMBL" id="BAAASD010000004">
    <property type="protein sequence ID" value="GAA2331015.1"/>
    <property type="molecule type" value="Genomic_DNA"/>
</dbReference>
<evidence type="ECO:0000256" key="2">
    <source>
        <dbReference type="ARBA" id="ARBA00005029"/>
    </source>
</evidence>
<comment type="pathway">
    <text evidence="2">Porphyrin-containing compound metabolism; protoporphyrin-IX biosynthesis; 5-aminolevulinate from glycine: step 1/1.</text>
</comment>
<sequence length="428" mass="45385">MNAHLASYLNGEIAGNLAESKREFLEIGRCSGSYPMAMARRDGVGSEISVWCSNDYLGMGQNRQAIVAMKAAIDTHGVGSGGSRNIGGTNHYHVSLENELADLHGKEAALLFTSGYTANEGSLTVLAAMPRDTVVFSDAKNHASIIDGLRHSGAKKHIFRHNDVAHLEELLAAAPADCPKLIVAESVYSMSGNVAPLAEIADLADKYGATTFIDEVHAVGMYGPQGAGIAAQEGIADRFTVVMGTLAKGFGTVGGYIAGPVALVDAVRTYARSFVFTTSLPPAVAAASQASVQYLRSSDVERKLLLGNARLLHSLLIEADIPFLSTDSHIVSAFVGDDDMCKRASQMLFEKYGIYVQSINAPSVPAGEEILRIAPSAVHDQSDVEKFARALQEIWKELNIPTASAREWFTSGLRSGGADTTAKDGQPA</sequence>
<evidence type="ECO:0000313" key="17">
    <source>
        <dbReference type="EMBL" id="GAA2331015.1"/>
    </source>
</evidence>
<evidence type="ECO:0000256" key="8">
    <source>
        <dbReference type="ARBA" id="ARBA00023133"/>
    </source>
</evidence>
<evidence type="ECO:0000256" key="1">
    <source>
        <dbReference type="ARBA" id="ARBA00001933"/>
    </source>
</evidence>
<comment type="caution">
    <text evidence="17">The sequence shown here is derived from an EMBL/GenBank/DDBJ whole genome shotgun (WGS) entry which is preliminary data.</text>
</comment>
<keyword evidence="8" id="KW-0350">Heme biosynthesis</keyword>
<comment type="similarity">
    <text evidence="3 15">Belongs to the class-II pyridoxal-phosphate-dependent aminotransferase family.</text>
</comment>
<dbReference type="InterPro" id="IPR015424">
    <property type="entry name" value="PyrdxlP-dep_Trfase"/>
</dbReference>
<keyword evidence="9" id="KW-0012">Acyltransferase</keyword>
<evidence type="ECO:0000256" key="5">
    <source>
        <dbReference type="ARBA" id="ARBA00013257"/>
    </source>
</evidence>
<dbReference type="RefSeq" id="WP_346173462.1">
    <property type="nucleotide sequence ID" value="NZ_BAAASD010000004.1"/>
</dbReference>
<organism evidence="17 18">
    <name type="scientific">Streptomyces cuspidosporus</name>
    <dbReference type="NCBI Taxonomy" id="66882"/>
    <lineage>
        <taxon>Bacteria</taxon>
        <taxon>Bacillati</taxon>
        <taxon>Actinomycetota</taxon>
        <taxon>Actinomycetes</taxon>
        <taxon>Kitasatosporales</taxon>
        <taxon>Streptomycetaceae</taxon>
        <taxon>Streptomyces</taxon>
    </lineage>
</organism>
<comment type="catalytic activity">
    <reaction evidence="13">
        <text>succinyl-CoA + glycine + H(+) = 5-aminolevulinate + CO2 + CoA</text>
        <dbReference type="Rhea" id="RHEA:12921"/>
        <dbReference type="ChEBI" id="CHEBI:15378"/>
        <dbReference type="ChEBI" id="CHEBI:16526"/>
        <dbReference type="ChEBI" id="CHEBI:57287"/>
        <dbReference type="ChEBI" id="CHEBI:57292"/>
        <dbReference type="ChEBI" id="CHEBI:57305"/>
        <dbReference type="ChEBI" id="CHEBI:356416"/>
        <dbReference type="EC" id="2.3.1.37"/>
    </reaction>
</comment>
<dbReference type="PANTHER" id="PTHR13693:SF102">
    <property type="entry name" value="2-AMINO-3-KETOBUTYRATE COENZYME A LIGASE, MITOCHONDRIAL"/>
    <property type="match status" value="1"/>
</dbReference>
<dbReference type="PROSITE" id="PS00599">
    <property type="entry name" value="AA_TRANSFER_CLASS_2"/>
    <property type="match status" value="1"/>
</dbReference>
<dbReference type="NCBIfam" id="TIGR01821">
    <property type="entry name" value="5aminolev_synth"/>
    <property type="match status" value="1"/>
</dbReference>
<evidence type="ECO:0000256" key="6">
    <source>
        <dbReference type="ARBA" id="ARBA00022679"/>
    </source>
</evidence>
<dbReference type="InterPro" id="IPR010961">
    <property type="entry name" value="4pyrrol_synth_NH2levulA_synth"/>
</dbReference>
<dbReference type="Proteomes" id="UP001500253">
    <property type="component" value="Unassembled WGS sequence"/>
</dbReference>
<dbReference type="EC" id="2.3.1.37" evidence="5"/>
<evidence type="ECO:0000256" key="7">
    <source>
        <dbReference type="ARBA" id="ARBA00022898"/>
    </source>
</evidence>
<dbReference type="SUPFAM" id="SSF53383">
    <property type="entry name" value="PLP-dependent transferases"/>
    <property type="match status" value="1"/>
</dbReference>
<dbReference type="InterPro" id="IPR015422">
    <property type="entry name" value="PyrdxlP-dep_Trfase_small"/>
</dbReference>
<feature type="domain" description="Aminotransferase class I/classII large" evidence="16">
    <location>
        <begin position="50"/>
        <end position="391"/>
    </location>
</feature>
<dbReference type="EC" id="2.3.1.47" evidence="4"/>
<evidence type="ECO:0000256" key="11">
    <source>
        <dbReference type="ARBA" id="ARBA00031945"/>
    </source>
</evidence>
<evidence type="ECO:0000256" key="14">
    <source>
        <dbReference type="ARBA" id="ARBA00047715"/>
    </source>
</evidence>
<gene>
    <name evidence="17" type="primary">hemA</name>
    <name evidence="17" type="ORF">GCM10010246_12630</name>
</gene>
<name>A0ABP5SH25_9ACTN</name>
<accession>A0ABP5SH25</accession>
<dbReference type="Pfam" id="PF00155">
    <property type="entry name" value="Aminotran_1_2"/>
    <property type="match status" value="1"/>
</dbReference>
<comment type="cofactor">
    <cofactor evidence="1 15">
        <name>pyridoxal 5'-phosphate</name>
        <dbReference type="ChEBI" id="CHEBI:597326"/>
    </cofactor>
</comment>
<proteinExistence type="inferred from homology"/>
<protein>
    <recommendedName>
        <fullName evidence="10">5-aminolevulinic acid synthase</fullName>
        <ecNumber evidence="5">2.3.1.37</ecNumber>
        <ecNumber evidence="4">2.3.1.47</ecNumber>
    </recommendedName>
    <alternativeName>
        <fullName evidence="11">Delta-ALA synthase</fullName>
    </alternativeName>
    <alternativeName>
        <fullName evidence="12">Delta-aminolevulinate synthase</fullName>
    </alternativeName>
</protein>
<keyword evidence="18" id="KW-1185">Reference proteome</keyword>
<evidence type="ECO:0000256" key="9">
    <source>
        <dbReference type="ARBA" id="ARBA00023315"/>
    </source>
</evidence>
<evidence type="ECO:0000313" key="18">
    <source>
        <dbReference type="Proteomes" id="UP001500253"/>
    </source>
</evidence>
<dbReference type="Gene3D" id="3.90.1150.10">
    <property type="entry name" value="Aspartate Aminotransferase, domain 1"/>
    <property type="match status" value="1"/>
</dbReference>
<evidence type="ECO:0000256" key="4">
    <source>
        <dbReference type="ARBA" id="ARBA00013187"/>
    </source>
</evidence>
<dbReference type="CDD" id="cd06454">
    <property type="entry name" value="KBL_like"/>
    <property type="match status" value="1"/>
</dbReference>
<dbReference type="PANTHER" id="PTHR13693">
    <property type="entry name" value="CLASS II AMINOTRANSFERASE/8-AMINO-7-OXONONANOATE SYNTHASE"/>
    <property type="match status" value="1"/>
</dbReference>
<evidence type="ECO:0000256" key="3">
    <source>
        <dbReference type="ARBA" id="ARBA00008392"/>
    </source>
</evidence>
<keyword evidence="7 15" id="KW-0663">Pyridoxal phosphate</keyword>
<evidence type="ECO:0000256" key="13">
    <source>
        <dbReference type="ARBA" id="ARBA00047654"/>
    </source>
</evidence>
<dbReference type="InterPro" id="IPR004839">
    <property type="entry name" value="Aminotransferase_I/II_large"/>
</dbReference>
<evidence type="ECO:0000256" key="10">
    <source>
        <dbReference type="ARBA" id="ARBA00031691"/>
    </source>
</evidence>
<keyword evidence="6" id="KW-0808">Transferase</keyword>
<dbReference type="InterPro" id="IPR050087">
    <property type="entry name" value="AON_synthase_class-II"/>
</dbReference>
<reference evidence="18" key="1">
    <citation type="journal article" date="2019" name="Int. J. Syst. Evol. Microbiol.">
        <title>The Global Catalogue of Microorganisms (GCM) 10K type strain sequencing project: providing services to taxonomists for standard genome sequencing and annotation.</title>
        <authorList>
            <consortium name="The Broad Institute Genomics Platform"/>
            <consortium name="The Broad Institute Genome Sequencing Center for Infectious Disease"/>
            <person name="Wu L."/>
            <person name="Ma J."/>
        </authorList>
    </citation>
    <scope>NUCLEOTIDE SEQUENCE [LARGE SCALE GENOMIC DNA]</scope>
    <source>
        <strain evidence="18">JCM 4316</strain>
    </source>
</reference>
<comment type="catalytic activity">
    <reaction evidence="14">
        <text>6-carboxyhexanoyl-[ACP] + L-alanine + H(+) = (8S)-8-amino-7-oxononanoate + holo-[ACP] + CO2</text>
        <dbReference type="Rhea" id="RHEA:42288"/>
        <dbReference type="Rhea" id="RHEA-COMP:9685"/>
        <dbReference type="Rhea" id="RHEA-COMP:9955"/>
        <dbReference type="ChEBI" id="CHEBI:15378"/>
        <dbReference type="ChEBI" id="CHEBI:16526"/>
        <dbReference type="ChEBI" id="CHEBI:57972"/>
        <dbReference type="ChEBI" id="CHEBI:64479"/>
        <dbReference type="ChEBI" id="CHEBI:78846"/>
        <dbReference type="ChEBI" id="CHEBI:149468"/>
        <dbReference type="EC" id="2.3.1.47"/>
    </reaction>
</comment>